<feature type="non-terminal residue" evidence="1">
    <location>
        <position position="503"/>
    </location>
</feature>
<accession>A0A6I5KXD9</accession>
<keyword evidence="2" id="KW-1185">Reference proteome</keyword>
<sequence length="503" mass="52160">MRTYIATLVIGLLMINTLVGQVKIGDNPQNLNAASVLELESNNRVLVITRVTNAQMSTINPLPGALVYNTDQGCINYFNGTEWINICEALDNSFTVSTRADSLGQINPNAIDNTIAILQSLNPDGSTNYNFEVNQITGANIVNSSINGDLKIQTASVTGRLLAAKSVSTAKFEDGNNIGEIFRWNGSQWTLTNETALTITEKDSIVGNEVVGPRAGGSLELFGAGLDSDPLTLDVLDGGIGNTELAADAVTTDKILNGTILTEDVANDAITLAKMADNSVGTAELVDDSVDADKINANVAGTGLIQAVDGSLQVDVTQFTGDGTLSSNDGTILISGTPTNSLFEDVQVDVANDAITIAKMADNSVGTAELVDDSITADKINLDVAGTGLLQAGDGSLQVDNSNIAPDWTSITNIPAGFADDIDDDTTYSAGTGLTLTGTTFAVDNATIAPDWSTLTGIPAGFADDIDDDTTYSAGTGLTLTGTTFAVDNATIAPDWSTLTGIP</sequence>
<evidence type="ECO:0000313" key="2">
    <source>
        <dbReference type="Proteomes" id="UP000468707"/>
    </source>
</evidence>
<protein>
    <submittedName>
        <fullName evidence="1">Uncharacterized protein</fullName>
    </submittedName>
</protein>
<dbReference type="AlphaFoldDB" id="A0A6I5KXD9"/>
<name>A0A6I5KXD9_9FLAO</name>
<proteinExistence type="predicted"/>
<reference evidence="1 2" key="1">
    <citation type="submission" date="2020-01" db="EMBL/GenBank/DDBJ databases">
        <title>Muricauda sediminis sp.nov. 40Bstr401.</title>
        <authorList>
            <person name="Xue Z."/>
            <person name="Zhu S."/>
            <person name="Ren N."/>
            <person name="Chen T."/>
            <person name="Chen X."/>
            <person name="Chen J."/>
            <person name="Yang J."/>
        </authorList>
    </citation>
    <scope>NUCLEOTIDE SEQUENCE [LARGE SCALE GENOMIC DNA]</scope>
    <source>
        <strain evidence="1 2">40Bstr401</strain>
    </source>
</reference>
<comment type="caution">
    <text evidence="1">The sequence shown here is derived from an EMBL/GenBank/DDBJ whole genome shotgun (WGS) entry which is preliminary data.</text>
</comment>
<dbReference type="Proteomes" id="UP000468707">
    <property type="component" value="Unassembled WGS sequence"/>
</dbReference>
<gene>
    <name evidence="1" type="ORF">GTK07_14900</name>
</gene>
<organism evidence="1 2">
    <name type="scientific">Flagellimonas sediminis</name>
    <dbReference type="NCBI Taxonomy" id="2696468"/>
    <lineage>
        <taxon>Bacteria</taxon>
        <taxon>Pseudomonadati</taxon>
        <taxon>Bacteroidota</taxon>
        <taxon>Flavobacteriia</taxon>
        <taxon>Flavobacteriales</taxon>
        <taxon>Flavobacteriaceae</taxon>
        <taxon>Flagellimonas</taxon>
    </lineage>
</organism>
<evidence type="ECO:0000313" key="1">
    <source>
        <dbReference type="EMBL" id="NDV44615.1"/>
    </source>
</evidence>
<dbReference type="EMBL" id="JAAAMI010000008">
    <property type="protein sequence ID" value="NDV44615.1"/>
    <property type="molecule type" value="Genomic_DNA"/>
</dbReference>